<dbReference type="STRING" id="358681.BBR47_11090"/>
<keyword evidence="1" id="KW-0812">Transmembrane</keyword>
<dbReference type="EMBL" id="AP008955">
    <property type="protein sequence ID" value="BAH42086.1"/>
    <property type="molecule type" value="Genomic_DNA"/>
</dbReference>
<proteinExistence type="predicted"/>
<dbReference type="HOGENOM" id="CLU_3077472_0_0_9"/>
<dbReference type="KEGG" id="bbe:BBR47_11090"/>
<keyword evidence="3" id="KW-1185">Reference proteome</keyword>
<feature type="transmembrane region" description="Helical" evidence="1">
    <location>
        <begin position="33"/>
        <end position="49"/>
    </location>
</feature>
<sequence length="52" mass="5773">MAFSKAELQGGFQKEFAAALSANRQLSGRQNPFFTFLFTAVLVVLLNVSDYK</sequence>
<accession>C0Z6C9</accession>
<protein>
    <submittedName>
        <fullName evidence="2">Uncharacterized protein</fullName>
    </submittedName>
</protein>
<evidence type="ECO:0000313" key="3">
    <source>
        <dbReference type="Proteomes" id="UP000001877"/>
    </source>
</evidence>
<keyword evidence="1" id="KW-1133">Transmembrane helix</keyword>
<dbReference type="Proteomes" id="UP000001877">
    <property type="component" value="Chromosome"/>
</dbReference>
<evidence type="ECO:0000313" key="2">
    <source>
        <dbReference type="EMBL" id="BAH42086.1"/>
    </source>
</evidence>
<name>C0Z6C9_BREBN</name>
<keyword evidence="1" id="KW-0472">Membrane</keyword>
<dbReference type="AlphaFoldDB" id="C0Z6C9"/>
<reference evidence="2 3" key="1">
    <citation type="submission" date="2005-03" db="EMBL/GenBank/DDBJ databases">
        <title>Brevibacillus brevis strain 47, complete genome.</title>
        <authorList>
            <person name="Hosoyama A."/>
            <person name="Yamada R."/>
            <person name="Hongo Y."/>
            <person name="Terui Y."/>
            <person name="Ankai A."/>
            <person name="Masuyama W."/>
            <person name="Sekiguchi M."/>
            <person name="Takeda T."/>
            <person name="Asano K."/>
            <person name="Ohji S."/>
            <person name="Ichikawa N."/>
            <person name="Narita S."/>
            <person name="Aoki N."/>
            <person name="Miura H."/>
            <person name="Matsushita S."/>
            <person name="Sekigawa T."/>
            <person name="Yamagata H."/>
            <person name="Yoshikawa H."/>
            <person name="Udaka S."/>
            <person name="Tanikawa S."/>
            <person name="Fujita N."/>
        </authorList>
    </citation>
    <scope>NUCLEOTIDE SEQUENCE [LARGE SCALE GENOMIC DNA]</scope>
    <source>
        <strain evidence="3">47 / JCM 6285 / NBRC 100599</strain>
    </source>
</reference>
<organism evidence="2 3">
    <name type="scientific">Brevibacillus brevis (strain 47 / JCM 6285 / NBRC 100599)</name>
    <dbReference type="NCBI Taxonomy" id="358681"/>
    <lineage>
        <taxon>Bacteria</taxon>
        <taxon>Bacillati</taxon>
        <taxon>Bacillota</taxon>
        <taxon>Bacilli</taxon>
        <taxon>Bacillales</taxon>
        <taxon>Paenibacillaceae</taxon>
        <taxon>Brevibacillus</taxon>
    </lineage>
</organism>
<evidence type="ECO:0000256" key="1">
    <source>
        <dbReference type="SAM" id="Phobius"/>
    </source>
</evidence>
<gene>
    <name evidence="2" type="ordered locus">BBR47_11090</name>
</gene>